<keyword evidence="3" id="KW-0347">Helicase</keyword>
<evidence type="ECO:0000256" key="4">
    <source>
        <dbReference type="ARBA" id="ARBA00022840"/>
    </source>
</evidence>
<sequence>MSATLRVEDFTENKHLFKNPPPVIKIDSRQYPVTIHFSKYTNPNYMQEAFKKVCKIHSISPSGGILVFVTGRAEVLSLCRMLKAKFPITHQIDQENRSNKMKKSKVNETTTVNNEQIIEKSMDDDKNSENINSKLRINLD</sequence>
<evidence type="ECO:0000256" key="3">
    <source>
        <dbReference type="ARBA" id="ARBA00022806"/>
    </source>
</evidence>
<accession>A0A1Y3BSY9</accession>
<evidence type="ECO:0000256" key="2">
    <source>
        <dbReference type="ARBA" id="ARBA00022801"/>
    </source>
</evidence>
<dbReference type="PANTHER" id="PTHR18934">
    <property type="entry name" value="ATP-DEPENDENT RNA HELICASE"/>
    <property type="match status" value="1"/>
</dbReference>
<reference evidence="5 6" key="1">
    <citation type="submission" date="2017-03" db="EMBL/GenBank/DDBJ databases">
        <title>Genome Survey of Euroglyphus maynei.</title>
        <authorList>
            <person name="Arlian L.G."/>
            <person name="Morgan M.S."/>
            <person name="Rider S.D."/>
        </authorList>
    </citation>
    <scope>NUCLEOTIDE SEQUENCE [LARGE SCALE GENOMIC DNA]</scope>
    <source>
        <strain evidence="5">Arlian Lab</strain>
        <tissue evidence="5">Whole body</tissue>
    </source>
</reference>
<evidence type="ECO:0000313" key="6">
    <source>
        <dbReference type="Proteomes" id="UP000194236"/>
    </source>
</evidence>
<dbReference type="OrthoDB" id="10253254at2759"/>
<name>A0A1Y3BSY9_EURMA</name>
<feature type="non-terminal residue" evidence="5">
    <location>
        <position position="140"/>
    </location>
</feature>
<protein>
    <submittedName>
        <fullName evidence="5">Uncharacterized protein</fullName>
    </submittedName>
</protein>
<dbReference type="GO" id="GO:0005524">
    <property type="term" value="F:ATP binding"/>
    <property type="evidence" value="ECO:0007669"/>
    <property type="project" value="UniProtKB-KW"/>
</dbReference>
<dbReference type="Proteomes" id="UP000194236">
    <property type="component" value="Unassembled WGS sequence"/>
</dbReference>
<dbReference type="SUPFAM" id="SSF52540">
    <property type="entry name" value="P-loop containing nucleoside triphosphate hydrolases"/>
    <property type="match status" value="1"/>
</dbReference>
<dbReference type="EMBL" id="MUJZ01000746">
    <property type="protein sequence ID" value="OTF84099.1"/>
    <property type="molecule type" value="Genomic_DNA"/>
</dbReference>
<keyword evidence="2" id="KW-0378">Hydrolase</keyword>
<dbReference type="GO" id="GO:0016787">
    <property type="term" value="F:hydrolase activity"/>
    <property type="evidence" value="ECO:0007669"/>
    <property type="project" value="UniProtKB-KW"/>
</dbReference>
<keyword evidence="6" id="KW-1185">Reference proteome</keyword>
<keyword evidence="1" id="KW-0547">Nucleotide-binding</keyword>
<dbReference type="GO" id="GO:0003723">
    <property type="term" value="F:RNA binding"/>
    <property type="evidence" value="ECO:0007669"/>
    <property type="project" value="TreeGrafter"/>
</dbReference>
<dbReference type="Gene3D" id="3.40.50.300">
    <property type="entry name" value="P-loop containing nucleotide triphosphate hydrolases"/>
    <property type="match status" value="1"/>
</dbReference>
<gene>
    <name evidence="5" type="ORF">BLA29_012932</name>
</gene>
<comment type="caution">
    <text evidence="5">The sequence shown here is derived from an EMBL/GenBank/DDBJ whole genome shotgun (WGS) entry which is preliminary data.</text>
</comment>
<evidence type="ECO:0000313" key="5">
    <source>
        <dbReference type="EMBL" id="OTF84099.1"/>
    </source>
</evidence>
<dbReference type="GO" id="GO:0005730">
    <property type="term" value="C:nucleolus"/>
    <property type="evidence" value="ECO:0007669"/>
    <property type="project" value="TreeGrafter"/>
</dbReference>
<organism evidence="5 6">
    <name type="scientific">Euroglyphus maynei</name>
    <name type="common">Mayne's house dust mite</name>
    <dbReference type="NCBI Taxonomy" id="6958"/>
    <lineage>
        <taxon>Eukaryota</taxon>
        <taxon>Metazoa</taxon>
        <taxon>Ecdysozoa</taxon>
        <taxon>Arthropoda</taxon>
        <taxon>Chelicerata</taxon>
        <taxon>Arachnida</taxon>
        <taxon>Acari</taxon>
        <taxon>Acariformes</taxon>
        <taxon>Sarcoptiformes</taxon>
        <taxon>Astigmata</taxon>
        <taxon>Psoroptidia</taxon>
        <taxon>Analgoidea</taxon>
        <taxon>Pyroglyphidae</taxon>
        <taxon>Pyroglyphinae</taxon>
        <taxon>Euroglyphus</taxon>
    </lineage>
</organism>
<dbReference type="GO" id="GO:0004386">
    <property type="term" value="F:helicase activity"/>
    <property type="evidence" value="ECO:0007669"/>
    <property type="project" value="UniProtKB-KW"/>
</dbReference>
<keyword evidence="4" id="KW-0067">ATP-binding</keyword>
<dbReference type="PANTHER" id="PTHR18934:SF99">
    <property type="entry name" value="ATP-DEPENDENT RNA HELICASE DHX37-RELATED"/>
    <property type="match status" value="1"/>
</dbReference>
<dbReference type="GO" id="GO:0000462">
    <property type="term" value="P:maturation of SSU-rRNA from tricistronic rRNA transcript (SSU-rRNA, 5.8S rRNA, LSU-rRNA)"/>
    <property type="evidence" value="ECO:0007669"/>
    <property type="project" value="TreeGrafter"/>
</dbReference>
<evidence type="ECO:0000256" key="1">
    <source>
        <dbReference type="ARBA" id="ARBA00022741"/>
    </source>
</evidence>
<dbReference type="AlphaFoldDB" id="A0A1Y3BSY9"/>
<proteinExistence type="predicted"/>
<dbReference type="InterPro" id="IPR027417">
    <property type="entry name" value="P-loop_NTPase"/>
</dbReference>